<evidence type="ECO:0008006" key="4">
    <source>
        <dbReference type="Google" id="ProtNLM"/>
    </source>
</evidence>
<feature type="transmembrane region" description="Helical" evidence="1">
    <location>
        <begin position="156"/>
        <end position="176"/>
    </location>
</feature>
<evidence type="ECO:0000313" key="3">
    <source>
        <dbReference type="Proteomes" id="UP000320496"/>
    </source>
</evidence>
<proteinExistence type="predicted"/>
<evidence type="ECO:0000313" key="2">
    <source>
        <dbReference type="EMBL" id="QDU38800.1"/>
    </source>
</evidence>
<keyword evidence="3" id="KW-1185">Reference proteome</keyword>
<dbReference type="RefSeq" id="WP_145370050.1">
    <property type="nucleotide sequence ID" value="NZ_CP036275.1"/>
</dbReference>
<dbReference type="InterPro" id="IPR004891">
    <property type="entry name" value="Mercury-R_MerC"/>
</dbReference>
<keyword evidence="1" id="KW-0472">Membrane</keyword>
<name>A0A517Z8I1_9PLAN</name>
<gene>
    <name evidence="2" type="ORF">Mal4_31300</name>
</gene>
<feature type="transmembrane region" description="Helical" evidence="1">
    <location>
        <begin position="183"/>
        <end position="201"/>
    </location>
</feature>
<keyword evidence="1" id="KW-1133">Transmembrane helix</keyword>
<dbReference type="AlphaFoldDB" id="A0A517Z8I1"/>
<dbReference type="OrthoDB" id="7185309at2"/>
<reference evidence="2 3" key="1">
    <citation type="submission" date="2019-02" db="EMBL/GenBank/DDBJ databases">
        <title>Deep-cultivation of Planctomycetes and their phenomic and genomic characterization uncovers novel biology.</title>
        <authorList>
            <person name="Wiegand S."/>
            <person name="Jogler M."/>
            <person name="Boedeker C."/>
            <person name="Pinto D."/>
            <person name="Vollmers J."/>
            <person name="Rivas-Marin E."/>
            <person name="Kohn T."/>
            <person name="Peeters S.H."/>
            <person name="Heuer A."/>
            <person name="Rast P."/>
            <person name="Oberbeckmann S."/>
            <person name="Bunk B."/>
            <person name="Jeske O."/>
            <person name="Meyerdierks A."/>
            <person name="Storesund J.E."/>
            <person name="Kallscheuer N."/>
            <person name="Luecker S."/>
            <person name="Lage O.M."/>
            <person name="Pohl T."/>
            <person name="Merkel B.J."/>
            <person name="Hornburger P."/>
            <person name="Mueller R.-W."/>
            <person name="Bruemmer F."/>
            <person name="Labrenz M."/>
            <person name="Spormann A.M."/>
            <person name="Op den Camp H."/>
            <person name="Overmann J."/>
            <person name="Amann R."/>
            <person name="Jetten M.S.M."/>
            <person name="Mascher T."/>
            <person name="Medema M.H."/>
            <person name="Devos D.P."/>
            <person name="Kaster A.-K."/>
            <person name="Ovreas L."/>
            <person name="Rohde M."/>
            <person name="Galperin M.Y."/>
            <person name="Jogler C."/>
        </authorList>
    </citation>
    <scope>NUCLEOTIDE SEQUENCE [LARGE SCALE GENOMIC DNA]</scope>
    <source>
        <strain evidence="2 3">Mal4</strain>
    </source>
</reference>
<dbReference type="GO" id="GO:0016020">
    <property type="term" value="C:membrane"/>
    <property type="evidence" value="ECO:0007669"/>
    <property type="project" value="InterPro"/>
</dbReference>
<dbReference type="GO" id="GO:0015097">
    <property type="term" value="F:mercury ion transmembrane transporter activity"/>
    <property type="evidence" value="ECO:0007669"/>
    <property type="project" value="InterPro"/>
</dbReference>
<feature type="transmembrane region" description="Helical" evidence="1">
    <location>
        <begin position="207"/>
        <end position="224"/>
    </location>
</feature>
<sequence>MTTPVELIYDSDCPNIEAARQQLRLALEQSGQPARWTEWERNAPQSPAYVRQFGSPTILVGGVDVAGTAPSAQADCCRLYANESGDLQGVPSIEAICSALREQPGETQALAGGPRSWLPILPAVGVSLLPNLACPACWPAYAGLLSAMGLGFLAEATYLLPLTGLFLMVAVGALAWQSRNRRGPVLLGLLAAVTVLAGKFWFDSSPAMAAGIVLLAGATFWNVWPTNSPECPTCEPSGPLQQT</sequence>
<accession>A0A517Z8I1</accession>
<keyword evidence="1" id="KW-0812">Transmembrane</keyword>
<dbReference type="EMBL" id="CP036275">
    <property type="protein sequence ID" value="QDU38800.1"/>
    <property type="molecule type" value="Genomic_DNA"/>
</dbReference>
<evidence type="ECO:0000256" key="1">
    <source>
        <dbReference type="SAM" id="Phobius"/>
    </source>
</evidence>
<dbReference type="KEGG" id="mri:Mal4_31300"/>
<organism evidence="2 3">
    <name type="scientific">Maioricimonas rarisocia</name>
    <dbReference type="NCBI Taxonomy" id="2528026"/>
    <lineage>
        <taxon>Bacteria</taxon>
        <taxon>Pseudomonadati</taxon>
        <taxon>Planctomycetota</taxon>
        <taxon>Planctomycetia</taxon>
        <taxon>Planctomycetales</taxon>
        <taxon>Planctomycetaceae</taxon>
        <taxon>Maioricimonas</taxon>
    </lineage>
</organism>
<dbReference type="Pfam" id="PF03203">
    <property type="entry name" value="MerC"/>
    <property type="match status" value="1"/>
</dbReference>
<dbReference type="Proteomes" id="UP000320496">
    <property type="component" value="Chromosome"/>
</dbReference>
<protein>
    <recommendedName>
        <fullName evidence="4">MerC mercury resistance protein</fullName>
    </recommendedName>
</protein>